<evidence type="ECO:0000256" key="5">
    <source>
        <dbReference type="PROSITE-ProRule" id="PRU10141"/>
    </source>
</evidence>
<feature type="binding site" evidence="5">
    <location>
        <position position="38"/>
    </location>
    <ligand>
        <name>ATP</name>
        <dbReference type="ChEBI" id="CHEBI:30616"/>
    </ligand>
</feature>
<keyword evidence="1" id="KW-0808">Transferase</keyword>
<protein>
    <recommendedName>
        <fullName evidence="7">Protein kinase domain-containing protein</fullName>
    </recommendedName>
</protein>
<dbReference type="SMART" id="SM00220">
    <property type="entry name" value="S_TKc"/>
    <property type="match status" value="1"/>
</dbReference>
<keyword evidence="4 5" id="KW-0067">ATP-binding</keyword>
<dbReference type="InterPro" id="IPR008271">
    <property type="entry name" value="Ser/Thr_kinase_AS"/>
</dbReference>
<dbReference type="InterPro" id="IPR017441">
    <property type="entry name" value="Protein_kinase_ATP_BS"/>
</dbReference>
<evidence type="ECO:0000256" key="4">
    <source>
        <dbReference type="ARBA" id="ARBA00022840"/>
    </source>
</evidence>
<sequence length="308" mass="33871">MSGLKTLLSDIEVGPSVGAGTFGIVYKGRWKGTSVAIKIISHQGAGHSSNARTSREAMIGMASSHPNVVAVYRVVTAANEVVALEVVAVDGYNLKTYIIMEYCDKGNLESHREEGWALMRSDYQKGLVWVLRCLLEIVFGMEYLHSLSIVHGDLKCANVLCKSSTSDARGFTCKVADFGLSQTGVTDGVTAITSKPGTAVFAAPELLRTDLEDIQVTYQVLEKDWRPEFPEQTPELYKEVVSQCWATEREDRPSFKDVRGSLTDMLNQEFATRRKSLPSQRSRSAEVVDMRALLGTNEPAPRVHPHSG</sequence>
<keyword evidence="9" id="KW-1185">Reference proteome</keyword>
<evidence type="ECO:0000256" key="6">
    <source>
        <dbReference type="RuleBase" id="RU000304"/>
    </source>
</evidence>
<dbReference type="InterPro" id="IPR051681">
    <property type="entry name" value="Ser/Thr_Kinases-Pseudokinases"/>
</dbReference>
<dbReference type="EMBL" id="JALJOT010000001">
    <property type="protein sequence ID" value="KAK9918207.1"/>
    <property type="molecule type" value="Genomic_DNA"/>
</dbReference>
<dbReference type="InterPro" id="IPR011009">
    <property type="entry name" value="Kinase-like_dom_sf"/>
</dbReference>
<dbReference type="Proteomes" id="UP001491310">
    <property type="component" value="Unassembled WGS sequence"/>
</dbReference>
<dbReference type="SUPFAM" id="SSF56112">
    <property type="entry name" value="Protein kinase-like (PK-like)"/>
    <property type="match status" value="1"/>
</dbReference>
<evidence type="ECO:0000256" key="3">
    <source>
        <dbReference type="ARBA" id="ARBA00022777"/>
    </source>
</evidence>
<evidence type="ECO:0000256" key="2">
    <source>
        <dbReference type="ARBA" id="ARBA00022741"/>
    </source>
</evidence>
<organism evidence="8 9">
    <name type="scientific">Coccomyxa subellipsoidea</name>
    <dbReference type="NCBI Taxonomy" id="248742"/>
    <lineage>
        <taxon>Eukaryota</taxon>
        <taxon>Viridiplantae</taxon>
        <taxon>Chlorophyta</taxon>
        <taxon>core chlorophytes</taxon>
        <taxon>Trebouxiophyceae</taxon>
        <taxon>Trebouxiophyceae incertae sedis</taxon>
        <taxon>Coccomyxaceae</taxon>
        <taxon>Coccomyxa</taxon>
    </lineage>
</organism>
<evidence type="ECO:0000256" key="1">
    <source>
        <dbReference type="ARBA" id="ARBA00022679"/>
    </source>
</evidence>
<dbReference type="PROSITE" id="PS00108">
    <property type="entry name" value="PROTEIN_KINASE_ST"/>
    <property type="match status" value="1"/>
</dbReference>
<keyword evidence="6" id="KW-0723">Serine/threonine-protein kinase</keyword>
<evidence type="ECO:0000313" key="9">
    <source>
        <dbReference type="Proteomes" id="UP001491310"/>
    </source>
</evidence>
<comment type="similarity">
    <text evidence="6">Belongs to the protein kinase superfamily.</text>
</comment>
<comment type="caution">
    <text evidence="8">The sequence shown here is derived from an EMBL/GenBank/DDBJ whole genome shotgun (WGS) entry which is preliminary data.</text>
</comment>
<dbReference type="Pfam" id="PF00069">
    <property type="entry name" value="Pkinase"/>
    <property type="match status" value="1"/>
</dbReference>
<evidence type="ECO:0000259" key="7">
    <source>
        <dbReference type="PROSITE" id="PS50011"/>
    </source>
</evidence>
<keyword evidence="2 5" id="KW-0547">Nucleotide-binding</keyword>
<dbReference type="PROSITE" id="PS00107">
    <property type="entry name" value="PROTEIN_KINASE_ATP"/>
    <property type="match status" value="1"/>
</dbReference>
<evidence type="ECO:0000313" key="8">
    <source>
        <dbReference type="EMBL" id="KAK9918207.1"/>
    </source>
</evidence>
<dbReference type="PANTHER" id="PTHR44329">
    <property type="entry name" value="SERINE/THREONINE-PROTEIN KINASE TNNI3K-RELATED"/>
    <property type="match status" value="1"/>
</dbReference>
<feature type="domain" description="Protein kinase" evidence="7">
    <location>
        <begin position="11"/>
        <end position="294"/>
    </location>
</feature>
<dbReference type="InterPro" id="IPR000719">
    <property type="entry name" value="Prot_kinase_dom"/>
</dbReference>
<dbReference type="PROSITE" id="PS50011">
    <property type="entry name" value="PROTEIN_KINASE_DOM"/>
    <property type="match status" value="1"/>
</dbReference>
<gene>
    <name evidence="8" type="ORF">WJX75_002257</name>
</gene>
<dbReference type="Gene3D" id="1.10.510.10">
    <property type="entry name" value="Transferase(Phosphotransferase) domain 1"/>
    <property type="match status" value="2"/>
</dbReference>
<accession>A0ABR2Z2R7</accession>
<dbReference type="PIRSF" id="PIRSF000654">
    <property type="entry name" value="Integrin-linked_kinase"/>
    <property type="match status" value="1"/>
</dbReference>
<keyword evidence="3" id="KW-0418">Kinase</keyword>
<dbReference type="PANTHER" id="PTHR44329:SF214">
    <property type="entry name" value="PROTEIN KINASE DOMAIN-CONTAINING PROTEIN"/>
    <property type="match status" value="1"/>
</dbReference>
<name>A0ABR2Z2R7_9CHLO</name>
<reference evidence="8 9" key="1">
    <citation type="journal article" date="2024" name="Nat. Commun.">
        <title>Phylogenomics reveals the evolutionary origins of lichenization in chlorophyte algae.</title>
        <authorList>
            <person name="Puginier C."/>
            <person name="Libourel C."/>
            <person name="Otte J."/>
            <person name="Skaloud P."/>
            <person name="Haon M."/>
            <person name="Grisel S."/>
            <person name="Petersen M."/>
            <person name="Berrin J.G."/>
            <person name="Delaux P.M."/>
            <person name="Dal Grande F."/>
            <person name="Keller J."/>
        </authorList>
    </citation>
    <scope>NUCLEOTIDE SEQUENCE [LARGE SCALE GENOMIC DNA]</scope>
    <source>
        <strain evidence="8 9">SAG 216-7</strain>
    </source>
</reference>
<proteinExistence type="inferred from homology"/>
<dbReference type="Gene3D" id="3.30.200.20">
    <property type="entry name" value="Phosphorylase Kinase, domain 1"/>
    <property type="match status" value="1"/>
</dbReference>